<dbReference type="SUPFAM" id="SSF82282">
    <property type="entry name" value="Homocysteine S-methyltransferase"/>
    <property type="match status" value="1"/>
</dbReference>
<protein>
    <submittedName>
        <fullName evidence="5">Homocysteine S-methyltransferase</fullName>
    </submittedName>
</protein>
<keyword evidence="6" id="KW-1185">Reference proteome</keyword>
<keyword evidence="3" id="KW-0862">Zinc</keyword>
<reference evidence="5 6" key="1">
    <citation type="submission" date="2019-03" db="EMBL/GenBank/DDBJ databases">
        <title>Three New Species of Nocardioides, Nocardioides euryhalodurans sp. nov., Nocardioides seonyuensis sp. nov. and Nocardioides eburneoflavus sp. nov., Iolated from Soil.</title>
        <authorList>
            <person name="Roh S.G."/>
            <person name="Lee C."/>
            <person name="Kim M.-K."/>
            <person name="Kim S.B."/>
        </authorList>
    </citation>
    <scope>NUCLEOTIDE SEQUENCE [LARGE SCALE GENOMIC DNA]</scope>
    <source>
        <strain evidence="5 6">MMS17-SY117</strain>
    </source>
</reference>
<dbReference type="KEGG" id="noy:EXE57_00995"/>
<feature type="binding site" evidence="3">
    <location>
        <position position="296"/>
    </location>
    <ligand>
        <name>Zn(2+)</name>
        <dbReference type="ChEBI" id="CHEBI:29105"/>
    </ligand>
</feature>
<organism evidence="5 6">
    <name type="scientific">Nocardioides euryhalodurans</name>
    <dbReference type="NCBI Taxonomy" id="2518370"/>
    <lineage>
        <taxon>Bacteria</taxon>
        <taxon>Bacillati</taxon>
        <taxon>Actinomycetota</taxon>
        <taxon>Actinomycetes</taxon>
        <taxon>Propionibacteriales</taxon>
        <taxon>Nocardioidaceae</taxon>
        <taxon>Nocardioides</taxon>
    </lineage>
</organism>
<feature type="binding site" evidence="3">
    <location>
        <position position="228"/>
    </location>
    <ligand>
        <name>Zn(2+)</name>
        <dbReference type="ChEBI" id="CHEBI:29105"/>
    </ligand>
</feature>
<evidence type="ECO:0000313" key="5">
    <source>
        <dbReference type="EMBL" id="QBR91001.1"/>
    </source>
</evidence>
<dbReference type="AlphaFoldDB" id="A0A4P7GGZ6"/>
<dbReference type="Gene3D" id="3.20.20.330">
    <property type="entry name" value="Homocysteine-binding-like domain"/>
    <property type="match status" value="1"/>
</dbReference>
<proteinExistence type="predicted"/>
<name>A0A4P7GGZ6_9ACTN</name>
<feature type="binding site" evidence="3">
    <location>
        <position position="297"/>
    </location>
    <ligand>
        <name>Zn(2+)</name>
        <dbReference type="ChEBI" id="CHEBI:29105"/>
    </ligand>
</feature>
<dbReference type="InterPro" id="IPR003726">
    <property type="entry name" value="HCY_dom"/>
</dbReference>
<evidence type="ECO:0000259" key="4">
    <source>
        <dbReference type="PROSITE" id="PS50970"/>
    </source>
</evidence>
<dbReference type="Proteomes" id="UP000294894">
    <property type="component" value="Chromosome"/>
</dbReference>
<dbReference type="GO" id="GO:0046872">
    <property type="term" value="F:metal ion binding"/>
    <property type="evidence" value="ECO:0007669"/>
    <property type="project" value="UniProtKB-KW"/>
</dbReference>
<dbReference type="RefSeq" id="WP_135073165.1">
    <property type="nucleotide sequence ID" value="NZ_CP038267.1"/>
</dbReference>
<feature type="domain" description="Hcy-binding" evidence="4">
    <location>
        <begin position="9"/>
        <end position="310"/>
    </location>
</feature>
<sequence>MPETTTSASTTASPLLAQGPFVTDGGLETDLLFHHGFELPEFASFPLLEDAAGRNALDAYYDQYAEIAAAAGQGLMLETPTWRANPDWADRIGYDAVALDRANRSAVALVRRAQERSGLERTLVVGDHGPRGDGYVAGQRVDADEMADYHAVQARSFAAEGVDLIHAMTMTTPEEGIGVVRAARSVGVPVAVSFTVETDGRLPDGTPLRDAVVRLDAEAAPDWFGVNCAHPTHLAPALDGGAWQQRIASVRPNASTMTHEELDAMEELDEGDLDLLTSSLDGLRGSLPALAVVGGCCGTDARHVAALWGV</sequence>
<dbReference type="Pfam" id="PF02574">
    <property type="entry name" value="S-methyl_trans"/>
    <property type="match status" value="1"/>
</dbReference>
<dbReference type="GO" id="GO:0008168">
    <property type="term" value="F:methyltransferase activity"/>
    <property type="evidence" value="ECO:0007669"/>
    <property type="project" value="UniProtKB-UniRule"/>
</dbReference>
<dbReference type="PROSITE" id="PS50970">
    <property type="entry name" value="HCY"/>
    <property type="match status" value="1"/>
</dbReference>
<dbReference type="InterPro" id="IPR036589">
    <property type="entry name" value="HCY_dom_sf"/>
</dbReference>
<accession>A0A4P7GGZ6</accession>
<keyword evidence="2 3" id="KW-0808">Transferase</keyword>
<evidence type="ECO:0000256" key="1">
    <source>
        <dbReference type="ARBA" id="ARBA00022603"/>
    </source>
</evidence>
<dbReference type="EMBL" id="CP038267">
    <property type="protein sequence ID" value="QBR91001.1"/>
    <property type="molecule type" value="Genomic_DNA"/>
</dbReference>
<dbReference type="GO" id="GO:0032259">
    <property type="term" value="P:methylation"/>
    <property type="evidence" value="ECO:0007669"/>
    <property type="project" value="UniProtKB-KW"/>
</dbReference>
<dbReference type="PANTHER" id="PTHR11103:SF18">
    <property type="entry name" value="SLR1189 PROTEIN"/>
    <property type="match status" value="1"/>
</dbReference>
<dbReference type="OrthoDB" id="9803687at2"/>
<comment type="cofactor">
    <cofactor evidence="3">
        <name>Zn(2+)</name>
        <dbReference type="ChEBI" id="CHEBI:29105"/>
    </cofactor>
</comment>
<keyword evidence="3" id="KW-0479">Metal-binding</keyword>
<evidence type="ECO:0000256" key="2">
    <source>
        <dbReference type="ARBA" id="ARBA00022679"/>
    </source>
</evidence>
<dbReference type="PANTHER" id="PTHR11103">
    <property type="entry name" value="SLR1189 PROTEIN"/>
    <property type="match status" value="1"/>
</dbReference>
<evidence type="ECO:0000256" key="3">
    <source>
        <dbReference type="PROSITE-ProRule" id="PRU00333"/>
    </source>
</evidence>
<gene>
    <name evidence="5" type="ORF">EXE57_00995</name>
</gene>
<evidence type="ECO:0000313" key="6">
    <source>
        <dbReference type="Proteomes" id="UP000294894"/>
    </source>
</evidence>
<keyword evidence="1 3" id="KW-0489">Methyltransferase</keyword>